<dbReference type="Pfam" id="PF00232">
    <property type="entry name" value="Glyco_hydro_1"/>
    <property type="match status" value="1"/>
</dbReference>
<gene>
    <name evidence="7" type="ORF">JS528_08485</name>
</gene>
<dbReference type="EMBL" id="JAFEJS010000009">
    <property type="protein sequence ID" value="MBT1173381.1"/>
    <property type="molecule type" value="Genomic_DNA"/>
</dbReference>
<evidence type="ECO:0000313" key="8">
    <source>
        <dbReference type="Proteomes" id="UP000773064"/>
    </source>
</evidence>
<dbReference type="PROSITE" id="PS00572">
    <property type="entry name" value="GLYCOSYL_HYDROL_F1_1"/>
    <property type="match status" value="1"/>
</dbReference>
<dbReference type="InterPro" id="IPR018120">
    <property type="entry name" value="Glyco_hydro_1_AS"/>
</dbReference>
<keyword evidence="8" id="KW-1185">Reference proteome</keyword>
<evidence type="ECO:0000256" key="1">
    <source>
        <dbReference type="ARBA" id="ARBA00010838"/>
    </source>
</evidence>
<dbReference type="SUPFAM" id="SSF51445">
    <property type="entry name" value="(Trans)glycosidases"/>
    <property type="match status" value="1"/>
</dbReference>
<dbReference type="GO" id="GO:0008706">
    <property type="term" value="F:6-phospho-beta-glucosidase activity"/>
    <property type="evidence" value="ECO:0007669"/>
    <property type="project" value="UniProtKB-EC"/>
</dbReference>
<evidence type="ECO:0000256" key="4">
    <source>
        <dbReference type="PROSITE-ProRule" id="PRU10055"/>
    </source>
</evidence>
<organism evidence="7 8">
    <name type="scientific">Bifidobacterium santillanense</name>
    <dbReference type="NCBI Taxonomy" id="2809028"/>
    <lineage>
        <taxon>Bacteria</taxon>
        <taxon>Bacillati</taxon>
        <taxon>Actinomycetota</taxon>
        <taxon>Actinomycetes</taxon>
        <taxon>Bifidobacteriales</taxon>
        <taxon>Bifidobacteriaceae</taxon>
        <taxon>Bifidobacterium</taxon>
    </lineage>
</organism>
<dbReference type="EC" id="3.2.1.86" evidence="7"/>
<protein>
    <submittedName>
        <fullName evidence="7">6-phospho-beta-glucosidase</fullName>
        <ecNumber evidence="7">3.2.1.86</ecNumber>
    </submittedName>
</protein>
<dbReference type="InterPro" id="IPR033132">
    <property type="entry name" value="GH_1_N_CS"/>
</dbReference>
<dbReference type="RefSeq" id="WP_214358635.1">
    <property type="nucleotide sequence ID" value="NZ_JAFEJS010000009.1"/>
</dbReference>
<dbReference type="PROSITE" id="PS00653">
    <property type="entry name" value="GLYCOSYL_HYDROL_F1_2"/>
    <property type="match status" value="1"/>
</dbReference>
<dbReference type="Proteomes" id="UP000773064">
    <property type="component" value="Unassembled WGS sequence"/>
</dbReference>
<evidence type="ECO:0000256" key="6">
    <source>
        <dbReference type="RuleBase" id="RU004468"/>
    </source>
</evidence>
<dbReference type="PRINTS" id="PR00131">
    <property type="entry name" value="GLHYDRLASE1"/>
</dbReference>
<evidence type="ECO:0000256" key="3">
    <source>
        <dbReference type="ARBA" id="ARBA00023295"/>
    </source>
</evidence>
<keyword evidence="2 6" id="KW-0378">Hydrolase</keyword>
<comment type="similarity">
    <text evidence="1 5">Belongs to the glycosyl hydrolase 1 family.</text>
</comment>
<dbReference type="InterPro" id="IPR001360">
    <property type="entry name" value="Glyco_hydro_1"/>
</dbReference>
<evidence type="ECO:0000256" key="2">
    <source>
        <dbReference type="ARBA" id="ARBA00022801"/>
    </source>
</evidence>
<reference evidence="7 8" key="1">
    <citation type="journal article" date="2021" name="Environ. Microbiol.">
        <title>Genetic insights into the dark matter of the mammalian gut microbiota through targeted genome reconstruction.</title>
        <authorList>
            <person name="Lugli G.A."/>
            <person name="Alessandri G."/>
            <person name="Milani C."/>
            <person name="Viappiani A."/>
            <person name="Fontana F."/>
            <person name="Tarracchini C."/>
            <person name="Mancabelli L."/>
            <person name="Argentini C."/>
            <person name="Ruiz L."/>
            <person name="Margolles A."/>
            <person name="van Sinderen D."/>
            <person name="Turroni F."/>
            <person name="Ventura M."/>
        </authorList>
    </citation>
    <scope>NUCLEOTIDE SEQUENCE [LARGE SCALE GENOMIC DNA]</scope>
    <source>
        <strain evidence="7 8">MA2</strain>
    </source>
</reference>
<sequence>MAFPKNFFWGGAVAAHQLEGAWNEGGKGMSVADVMTAARHGVPREITDGIVDGKIYPNHWGNDYYHHYQEDHSLYQEMGFRSFRTSIAWTRIFPNGDDAEPNEEGLKFYDDLFDDMLAKGIEPLVTLSHFELPLHLAKMGGFTNRKAIDCFVRFATTVMERYKDKVKYWLTFNEVNNQMNMGMPFFGWTNSGVYFDENTPMQERKQKIWQAVHNEFVASALVVKKAHEINPDFQMGCMIAFTPVYPATCNPADAIYAEERMRDKFLFTDVYAHGKYPEYLRKRWENEGITIEMEPGDEEIIAGGIMDFISISYYMSATVSATASKEITPTTQVAGEVPNPYLKATDWGWTIDPQGLRYVLRRLYDRYAMPIYVVENGFGAYDKVEEDGTVHDDNRIEYLSAHIKEMKKAVEEDGVDVRGYYVWGCIDLVSAGTGEFKKRYGMIYVDADDEGHGTFERKPKKSFYWYKKVIETNGEEV</sequence>
<accession>A0ABS5URE8</accession>
<keyword evidence="3 6" id="KW-0326">Glycosidase</keyword>
<dbReference type="PANTHER" id="PTHR10353">
    <property type="entry name" value="GLYCOSYL HYDROLASE"/>
    <property type="match status" value="1"/>
</dbReference>
<comment type="caution">
    <text evidence="7">The sequence shown here is derived from an EMBL/GenBank/DDBJ whole genome shotgun (WGS) entry which is preliminary data.</text>
</comment>
<dbReference type="PANTHER" id="PTHR10353:SF122">
    <property type="entry name" value="6-PHOSPHO-BETA-GLUCOSIDASE ASCB-RELATED"/>
    <property type="match status" value="1"/>
</dbReference>
<dbReference type="Gene3D" id="3.20.20.80">
    <property type="entry name" value="Glycosidases"/>
    <property type="match status" value="1"/>
</dbReference>
<evidence type="ECO:0000256" key="5">
    <source>
        <dbReference type="RuleBase" id="RU003690"/>
    </source>
</evidence>
<evidence type="ECO:0000313" key="7">
    <source>
        <dbReference type="EMBL" id="MBT1173381.1"/>
    </source>
</evidence>
<name>A0ABS5URE8_9BIFI</name>
<proteinExistence type="inferred from homology"/>
<dbReference type="InterPro" id="IPR017853">
    <property type="entry name" value="GH"/>
</dbReference>
<dbReference type="NCBIfam" id="NF007154">
    <property type="entry name" value="PRK09589.1"/>
    <property type="match status" value="1"/>
</dbReference>
<feature type="active site" description="Nucleophile" evidence="4">
    <location>
        <position position="375"/>
    </location>
</feature>